<name>X1RRU7_9ZZZZ</name>
<evidence type="ECO:0000313" key="1">
    <source>
        <dbReference type="EMBL" id="GAI83383.1"/>
    </source>
</evidence>
<comment type="caution">
    <text evidence="1">The sequence shown here is derived from an EMBL/GenBank/DDBJ whole genome shotgun (WGS) entry which is preliminary data.</text>
</comment>
<sequence>GLNSPLDESMDWCIRYHTFISKTRLRNLLKGGDEGTRKAFGDYAATVNAQAPARWPVSQRIKPRTLAPSGKSTADFSRPSLLRLRLRALFGVGARAEILTSFLAEPSTGKSAVELAAVGYAKRNVAAILAELHAAGLLNAIPVSNRIHYRLARRKPLEKLAEPIPKHFLDWTKLLPFLTAAGTLAKSSERKPSKVTAVAASKLLRQFETDLVGLYGKIPRPESSPEDYWESVSDWILRFTRALAGGTIPS</sequence>
<feature type="non-terminal residue" evidence="1">
    <location>
        <position position="1"/>
    </location>
</feature>
<dbReference type="EMBL" id="BARW01015078">
    <property type="protein sequence ID" value="GAI83383.1"/>
    <property type="molecule type" value="Genomic_DNA"/>
</dbReference>
<accession>X1RRU7</accession>
<proteinExistence type="predicted"/>
<reference evidence="1" key="1">
    <citation type="journal article" date="2014" name="Front. Microbiol.">
        <title>High frequency of phylogenetically diverse reductive dehalogenase-homologous genes in deep subseafloor sedimentary metagenomes.</title>
        <authorList>
            <person name="Kawai M."/>
            <person name="Futagami T."/>
            <person name="Toyoda A."/>
            <person name="Takaki Y."/>
            <person name="Nishi S."/>
            <person name="Hori S."/>
            <person name="Arai W."/>
            <person name="Tsubouchi T."/>
            <person name="Morono Y."/>
            <person name="Uchiyama I."/>
            <person name="Ito T."/>
            <person name="Fujiyama A."/>
            <person name="Inagaki F."/>
            <person name="Takami H."/>
        </authorList>
    </citation>
    <scope>NUCLEOTIDE SEQUENCE</scope>
    <source>
        <strain evidence="1">Expedition CK06-06</strain>
    </source>
</reference>
<dbReference type="AlphaFoldDB" id="X1RRU7"/>
<protein>
    <submittedName>
        <fullName evidence="1">Uncharacterized protein</fullName>
    </submittedName>
</protein>
<gene>
    <name evidence="1" type="ORF">S12H4_26550</name>
</gene>
<organism evidence="1">
    <name type="scientific">marine sediment metagenome</name>
    <dbReference type="NCBI Taxonomy" id="412755"/>
    <lineage>
        <taxon>unclassified sequences</taxon>
        <taxon>metagenomes</taxon>
        <taxon>ecological metagenomes</taxon>
    </lineage>
</organism>